<keyword evidence="1" id="KW-0732">Signal</keyword>
<dbReference type="EMBL" id="CAJEWN010000184">
    <property type="protein sequence ID" value="CAD2171411.1"/>
    <property type="molecule type" value="Genomic_DNA"/>
</dbReference>
<dbReference type="Proteomes" id="UP000580250">
    <property type="component" value="Unassembled WGS sequence"/>
</dbReference>
<protein>
    <submittedName>
        <fullName evidence="2">Uncharacterized protein</fullName>
    </submittedName>
</protein>
<evidence type="ECO:0000313" key="2">
    <source>
        <dbReference type="EMBL" id="CAD2171411.1"/>
    </source>
</evidence>
<feature type="chain" id="PRO_5027780557" evidence="1">
    <location>
        <begin position="19"/>
        <end position="269"/>
    </location>
</feature>
<accession>A0A6V7VAZ6</accession>
<reference evidence="2 3" key="1">
    <citation type="submission" date="2020-08" db="EMBL/GenBank/DDBJ databases">
        <authorList>
            <person name="Koutsovoulos G."/>
            <person name="Danchin GJ E."/>
        </authorList>
    </citation>
    <scope>NUCLEOTIDE SEQUENCE [LARGE SCALE GENOMIC DNA]</scope>
</reference>
<evidence type="ECO:0000256" key="1">
    <source>
        <dbReference type="SAM" id="SignalP"/>
    </source>
</evidence>
<feature type="signal peptide" evidence="1">
    <location>
        <begin position="1"/>
        <end position="18"/>
    </location>
</feature>
<evidence type="ECO:0000313" key="3">
    <source>
        <dbReference type="Proteomes" id="UP000580250"/>
    </source>
</evidence>
<dbReference type="AlphaFoldDB" id="A0A6V7VAZ6"/>
<gene>
    <name evidence="2" type="ORF">MENT_LOCUS22897</name>
</gene>
<name>A0A6V7VAZ6_MELEN</name>
<sequence length="269" mass="31671">MTFYLFFNFFLFFSFCFQLKNIHSNYSEKWKDRLPYYKLKLNSDSKPTNCNRQNSSVFWNKIVPVPGGVNIKTTKPFYPNLKSNFVFHPPISSKSSFPSKYSSYSSHQLSPPYNQRQKHNLPSLKKPWWPLLHSTFPPSPPLPQFIGPEKRTEHSASSLDSLTIQQLYKNTLNALCRLLPRLLRNLSYEECIVSGRKAARYIRPIIRKQSEQASEEDKILTNKVDQVNRWHKYRLKLPQSKTVKELIEPWYFSGLTKENQKIEKKNCGN</sequence>
<proteinExistence type="predicted"/>
<organism evidence="2 3">
    <name type="scientific">Meloidogyne enterolobii</name>
    <name type="common">Root-knot nematode worm</name>
    <name type="synonym">Meloidogyne mayaguensis</name>
    <dbReference type="NCBI Taxonomy" id="390850"/>
    <lineage>
        <taxon>Eukaryota</taxon>
        <taxon>Metazoa</taxon>
        <taxon>Ecdysozoa</taxon>
        <taxon>Nematoda</taxon>
        <taxon>Chromadorea</taxon>
        <taxon>Rhabditida</taxon>
        <taxon>Tylenchina</taxon>
        <taxon>Tylenchomorpha</taxon>
        <taxon>Tylenchoidea</taxon>
        <taxon>Meloidogynidae</taxon>
        <taxon>Meloidogyninae</taxon>
        <taxon>Meloidogyne</taxon>
    </lineage>
</organism>
<comment type="caution">
    <text evidence="2">The sequence shown here is derived from an EMBL/GenBank/DDBJ whole genome shotgun (WGS) entry which is preliminary data.</text>
</comment>